<protein>
    <recommendedName>
        <fullName evidence="5">Malectin domain-containing protein</fullName>
    </recommendedName>
</protein>
<organism evidence="3 4">
    <name type="scientific">Porphyra umbilicalis</name>
    <name type="common">Purple laver</name>
    <name type="synonym">Red alga</name>
    <dbReference type="NCBI Taxonomy" id="2786"/>
    <lineage>
        <taxon>Eukaryota</taxon>
        <taxon>Rhodophyta</taxon>
        <taxon>Bangiophyceae</taxon>
        <taxon>Bangiales</taxon>
        <taxon>Bangiaceae</taxon>
        <taxon>Porphyra</taxon>
    </lineage>
</organism>
<name>A0A1X6P5I4_PORUM</name>
<feature type="compositionally biased region" description="Pro residues" evidence="1">
    <location>
        <begin position="293"/>
        <end position="305"/>
    </location>
</feature>
<reference evidence="3 4" key="1">
    <citation type="submission" date="2017-03" db="EMBL/GenBank/DDBJ databases">
        <title>WGS assembly of Porphyra umbilicalis.</title>
        <authorList>
            <person name="Brawley S.H."/>
            <person name="Blouin N.A."/>
            <person name="Ficko-Blean E."/>
            <person name="Wheeler G.L."/>
            <person name="Lohr M."/>
            <person name="Goodson H.V."/>
            <person name="Jenkins J.W."/>
            <person name="Blaby-Haas C.E."/>
            <person name="Helliwell K.E."/>
            <person name="Chan C."/>
            <person name="Marriage T."/>
            <person name="Bhattacharya D."/>
            <person name="Klein A.S."/>
            <person name="Badis Y."/>
            <person name="Brodie J."/>
            <person name="Cao Y."/>
            <person name="Collen J."/>
            <person name="Dittami S.M."/>
            <person name="Gachon C.M."/>
            <person name="Green B.R."/>
            <person name="Karpowicz S."/>
            <person name="Kim J.W."/>
            <person name="Kudahl U."/>
            <person name="Lin S."/>
            <person name="Michel G."/>
            <person name="Mittag M."/>
            <person name="Olson B.J."/>
            <person name="Pangilinan J."/>
            <person name="Peng Y."/>
            <person name="Qiu H."/>
            <person name="Shu S."/>
            <person name="Singer J.T."/>
            <person name="Smith A.G."/>
            <person name="Sprecher B.N."/>
            <person name="Wagner V."/>
            <person name="Wang W."/>
            <person name="Wang Z.-Y."/>
            <person name="Yan J."/>
            <person name="Yarish C."/>
            <person name="Zoeuner-Riek S."/>
            <person name="Zhuang Y."/>
            <person name="Zou Y."/>
            <person name="Lindquist E.A."/>
            <person name="Grimwood J."/>
            <person name="Barry K."/>
            <person name="Rokhsar D.S."/>
            <person name="Schmutz J."/>
            <person name="Stiller J.W."/>
            <person name="Grossman A.R."/>
            <person name="Prochnik S.E."/>
        </authorList>
    </citation>
    <scope>NUCLEOTIDE SEQUENCE [LARGE SCALE GENOMIC DNA]</scope>
    <source>
        <strain evidence="3">4086291</strain>
    </source>
</reference>
<feature type="compositionally biased region" description="Pro residues" evidence="1">
    <location>
        <begin position="317"/>
        <end position="334"/>
    </location>
</feature>
<feature type="signal peptide" evidence="2">
    <location>
        <begin position="1"/>
        <end position="24"/>
    </location>
</feature>
<sequence length="383" mass="39197">MVRVAAAAAAAVVVVAAVASAAAAQPPPQSPPPPPPPATFTPVWTLNCGGGAIAANASSDGRAYAADAHHVGDTVGWSRAPHPLPPQHRTLRYARSGALVYALPVPAPGYYRVAATWVELFQTRAGARRLWVGVGGDVVPAAPDWYEGLAVDPSATVDVWAAAGGSQTVPVTRVYPAEAGAGGPVAVWADAWVAVAVFSGADSPTALPMLGTLQLQRGVAAMTMTPMPTPLPSAMPTAMATVMPTAMATAMPTTMATAMPTAMATAMPTAMATAMPTAMATAMPTDAAMTPAATPPAPPPMPTPTPAATSVVIDYSTPPPSPPPTSAAAPPPPPPRHRRRRRRTRRSTISAQSSPPRPLRSTCRRSRSAAPPAPWRPPRRSAR</sequence>
<evidence type="ECO:0000256" key="1">
    <source>
        <dbReference type="SAM" id="MobiDB-lite"/>
    </source>
</evidence>
<evidence type="ECO:0008006" key="5">
    <source>
        <dbReference type="Google" id="ProtNLM"/>
    </source>
</evidence>
<accession>A0A1X6P5I4</accession>
<dbReference type="AlphaFoldDB" id="A0A1X6P5I4"/>
<evidence type="ECO:0000256" key="2">
    <source>
        <dbReference type="SAM" id="SignalP"/>
    </source>
</evidence>
<feature type="compositionally biased region" description="Basic residues" evidence="1">
    <location>
        <begin position="335"/>
        <end position="346"/>
    </location>
</feature>
<dbReference type="EMBL" id="KV918882">
    <property type="protein sequence ID" value="OSX76015.1"/>
    <property type="molecule type" value="Genomic_DNA"/>
</dbReference>
<gene>
    <name evidence="3" type="ORF">BU14_0209s0007</name>
</gene>
<keyword evidence="4" id="KW-1185">Reference proteome</keyword>
<feature type="region of interest" description="Disordered" evidence="1">
    <location>
        <begin position="286"/>
        <end position="383"/>
    </location>
</feature>
<evidence type="ECO:0000313" key="4">
    <source>
        <dbReference type="Proteomes" id="UP000218209"/>
    </source>
</evidence>
<evidence type="ECO:0000313" key="3">
    <source>
        <dbReference type="EMBL" id="OSX76015.1"/>
    </source>
</evidence>
<dbReference type="Gene3D" id="2.60.120.430">
    <property type="entry name" value="Galactose-binding lectin"/>
    <property type="match status" value="1"/>
</dbReference>
<keyword evidence="2" id="KW-0732">Signal</keyword>
<dbReference type="Proteomes" id="UP000218209">
    <property type="component" value="Unassembled WGS sequence"/>
</dbReference>
<proteinExistence type="predicted"/>
<feature type="chain" id="PRO_5010885517" description="Malectin domain-containing protein" evidence="2">
    <location>
        <begin position="25"/>
        <end position="383"/>
    </location>
</feature>